<dbReference type="AlphaFoldDB" id="A0A7V8FVQ8"/>
<organism evidence="1 2">
    <name type="scientific">Herbaspirillum frisingense</name>
    <dbReference type="NCBI Taxonomy" id="92645"/>
    <lineage>
        <taxon>Bacteria</taxon>
        <taxon>Pseudomonadati</taxon>
        <taxon>Pseudomonadota</taxon>
        <taxon>Betaproteobacteria</taxon>
        <taxon>Burkholderiales</taxon>
        <taxon>Oxalobacteraceae</taxon>
        <taxon>Herbaspirillum</taxon>
    </lineage>
</organism>
<sequence>MSIDLTKVESCDMIRELNKRDAMPEPDLNDFTNEQLLQALGMDDDDIYDPTNWGRFYELFATGRGDEAVADFKKLVERKTERILP</sequence>
<protein>
    <submittedName>
        <fullName evidence="1">Uncharacterized protein</fullName>
    </submittedName>
</protein>
<dbReference type="EMBL" id="WNDX01000079">
    <property type="protein sequence ID" value="KAF1042579.1"/>
    <property type="molecule type" value="Genomic_DNA"/>
</dbReference>
<name>A0A7V8FVQ8_9BURK</name>
<evidence type="ECO:0000313" key="2">
    <source>
        <dbReference type="Proteomes" id="UP000462435"/>
    </source>
</evidence>
<proteinExistence type="predicted"/>
<comment type="caution">
    <text evidence="1">The sequence shown here is derived from an EMBL/GenBank/DDBJ whole genome shotgun (WGS) entry which is preliminary data.</text>
</comment>
<dbReference type="Proteomes" id="UP000462435">
    <property type="component" value="Unassembled WGS sequence"/>
</dbReference>
<gene>
    <name evidence="1" type="ORF">GAK35_02626</name>
</gene>
<reference evidence="2" key="1">
    <citation type="journal article" date="2020" name="MBio">
        <title>Horizontal gene transfer to a defensive symbiont with a reduced genome amongst a multipartite beetle microbiome.</title>
        <authorList>
            <person name="Waterworth S.C."/>
            <person name="Florez L.V."/>
            <person name="Rees E.R."/>
            <person name="Hertweck C."/>
            <person name="Kaltenpoth M."/>
            <person name="Kwan J.C."/>
        </authorList>
    </citation>
    <scope>NUCLEOTIDE SEQUENCE [LARGE SCALE GENOMIC DNA]</scope>
</reference>
<evidence type="ECO:0000313" key="1">
    <source>
        <dbReference type="EMBL" id="KAF1042579.1"/>
    </source>
</evidence>
<accession>A0A7V8FVQ8</accession>